<evidence type="ECO:0000259" key="5">
    <source>
        <dbReference type="Pfam" id="PF01137"/>
    </source>
</evidence>
<evidence type="ECO:0000313" key="8">
    <source>
        <dbReference type="Proteomes" id="UP000054567"/>
    </source>
</evidence>
<dbReference type="PANTHER" id="PTHR11096">
    <property type="entry name" value="RNA 3' TERMINAL PHOSPHATE CYCLASE"/>
    <property type="match status" value="1"/>
</dbReference>
<evidence type="ECO:0000256" key="2">
    <source>
        <dbReference type="ARBA" id="ARBA00007089"/>
    </source>
</evidence>
<feature type="domain" description="RNA 3'-terminal phosphate cyclase" evidence="5">
    <location>
        <begin position="10"/>
        <end position="347"/>
    </location>
</feature>
<dbReference type="AlphaFoldDB" id="A0A0J6F4W6"/>
<dbReference type="GO" id="GO:0004521">
    <property type="term" value="F:RNA endonuclease activity"/>
    <property type="evidence" value="ECO:0007669"/>
    <property type="project" value="TreeGrafter"/>
</dbReference>
<reference evidence="7 8" key="1">
    <citation type="submission" date="2007-06" db="EMBL/GenBank/DDBJ databases">
        <title>The Genome Sequence of Coccidioides posadasii RMSCC_3488.</title>
        <authorList>
            <consortium name="Coccidioides Genome Resources Consortium"/>
            <consortium name="The Broad Institute Genome Sequencing Platform"/>
            <person name="Henn M.R."/>
            <person name="Sykes S."/>
            <person name="Young S."/>
            <person name="Jaffe D."/>
            <person name="Berlin A."/>
            <person name="Alvarez P."/>
            <person name="Butler J."/>
            <person name="Gnerre S."/>
            <person name="Grabherr M."/>
            <person name="Mauceli E."/>
            <person name="Brockman W."/>
            <person name="Kodira C."/>
            <person name="Alvarado L."/>
            <person name="Zeng Q."/>
            <person name="Crawford M."/>
            <person name="Antoine C."/>
            <person name="Devon K."/>
            <person name="Galgiani J."/>
            <person name="Orsborn K."/>
            <person name="Lewis M.L."/>
            <person name="Nusbaum C."/>
            <person name="Galagan J."/>
            <person name="Birren B."/>
        </authorList>
    </citation>
    <scope>NUCLEOTIDE SEQUENCE [LARGE SCALE GENOMIC DNA]</scope>
    <source>
        <strain evidence="7 8">RMSCC 3488</strain>
    </source>
</reference>
<dbReference type="EMBL" id="DS268109">
    <property type="protein sequence ID" value="KMM64325.1"/>
    <property type="molecule type" value="Genomic_DNA"/>
</dbReference>
<evidence type="ECO:0000313" key="7">
    <source>
        <dbReference type="EMBL" id="KMM64325.1"/>
    </source>
</evidence>
<evidence type="ECO:0000256" key="1">
    <source>
        <dbReference type="ARBA" id="ARBA00004604"/>
    </source>
</evidence>
<dbReference type="SUPFAM" id="SSF55205">
    <property type="entry name" value="EPT/RTPC-like"/>
    <property type="match status" value="1"/>
</dbReference>
<dbReference type="GO" id="GO:0000479">
    <property type="term" value="P:endonucleolytic cleavage of tricistronic rRNA transcript (SSU-rRNA, 5.8S rRNA, LSU-rRNA)"/>
    <property type="evidence" value="ECO:0007669"/>
    <property type="project" value="TreeGrafter"/>
</dbReference>
<dbReference type="InterPro" id="IPR016443">
    <property type="entry name" value="RNA3'_term_phos_cyc_type_2"/>
</dbReference>
<dbReference type="InterPro" id="IPR000228">
    <property type="entry name" value="RNA3'_term_phos_cyc"/>
</dbReference>
<reference evidence="8" key="2">
    <citation type="journal article" date="2009" name="Genome Res.">
        <title>Comparative genomic analyses of the human fungal pathogens Coccidioides and their relatives.</title>
        <authorList>
            <person name="Sharpton T.J."/>
            <person name="Stajich J.E."/>
            <person name="Rounsley S.D."/>
            <person name="Gardner M.J."/>
            <person name="Wortman J.R."/>
            <person name="Jordar V.S."/>
            <person name="Maiti R."/>
            <person name="Kodira C.D."/>
            <person name="Neafsey D.E."/>
            <person name="Zeng Q."/>
            <person name="Hung C.-Y."/>
            <person name="McMahan C."/>
            <person name="Muszewska A."/>
            <person name="Grynberg M."/>
            <person name="Mandel M.A."/>
            <person name="Kellner E.M."/>
            <person name="Barker B.M."/>
            <person name="Galgiani J.N."/>
            <person name="Orbach M.J."/>
            <person name="Kirkland T.N."/>
            <person name="Cole G.T."/>
            <person name="Henn M.R."/>
            <person name="Birren B.W."/>
            <person name="Taylor J.W."/>
        </authorList>
    </citation>
    <scope>NUCLEOTIDE SEQUENCE [LARGE SCALE GENOMIC DNA]</scope>
    <source>
        <strain evidence="8">RMSCC 3488</strain>
    </source>
</reference>
<protein>
    <submittedName>
        <fullName evidence="7">RNA-3'-phosphate cyclase family protein</fullName>
    </submittedName>
</protein>
<dbReference type="Pfam" id="PF01137">
    <property type="entry name" value="RTC"/>
    <property type="match status" value="1"/>
</dbReference>
<dbReference type="Pfam" id="PF05189">
    <property type="entry name" value="RTC_insert"/>
    <property type="match status" value="1"/>
</dbReference>
<proteinExistence type="inferred from homology"/>
<dbReference type="InterPro" id="IPR013792">
    <property type="entry name" value="RNA3'P_cycl/enolpyr_Trfase_a/b"/>
</dbReference>
<dbReference type="FunFam" id="3.30.360.20:FF:000004">
    <property type="entry name" value="18S rRNA biogenesis protein"/>
    <property type="match status" value="1"/>
</dbReference>
<dbReference type="Gene3D" id="3.65.10.20">
    <property type="entry name" value="RNA 3'-terminal phosphate cyclase domain"/>
    <property type="match status" value="1"/>
</dbReference>
<organism evidence="7 8">
    <name type="scientific">Coccidioides posadasii RMSCC 3488</name>
    <dbReference type="NCBI Taxonomy" id="454284"/>
    <lineage>
        <taxon>Eukaryota</taxon>
        <taxon>Fungi</taxon>
        <taxon>Dikarya</taxon>
        <taxon>Ascomycota</taxon>
        <taxon>Pezizomycotina</taxon>
        <taxon>Eurotiomycetes</taxon>
        <taxon>Eurotiomycetidae</taxon>
        <taxon>Onygenales</taxon>
        <taxon>Onygenaceae</taxon>
        <taxon>Coccidioides</taxon>
    </lineage>
</organism>
<evidence type="ECO:0000256" key="3">
    <source>
        <dbReference type="ARBA" id="ARBA00022517"/>
    </source>
</evidence>
<comment type="subcellular location">
    <subcellularLocation>
        <location evidence="1">Nucleus</location>
        <location evidence="1">Nucleolus</location>
    </subcellularLocation>
</comment>
<evidence type="ECO:0000259" key="6">
    <source>
        <dbReference type="Pfam" id="PF05189"/>
    </source>
</evidence>
<dbReference type="Gene3D" id="3.30.360.20">
    <property type="entry name" value="RNA 3'-terminal phosphate cyclase, insert domain"/>
    <property type="match status" value="1"/>
</dbReference>
<dbReference type="GO" id="GO:0005730">
    <property type="term" value="C:nucleolus"/>
    <property type="evidence" value="ECO:0007669"/>
    <property type="project" value="UniProtKB-SubCell"/>
</dbReference>
<dbReference type="InterPro" id="IPR036553">
    <property type="entry name" value="RPTC_insert"/>
</dbReference>
<reference evidence="8" key="3">
    <citation type="journal article" date="2010" name="Genome Res.">
        <title>Population genomic sequencing of Coccidioides fungi reveals recent hybridization and transposon control.</title>
        <authorList>
            <person name="Neafsey D.E."/>
            <person name="Barker B.M."/>
            <person name="Sharpton T.J."/>
            <person name="Stajich J.E."/>
            <person name="Park D.J."/>
            <person name="Whiston E."/>
            <person name="Hung C.-Y."/>
            <person name="McMahan C."/>
            <person name="White J."/>
            <person name="Sykes S."/>
            <person name="Heiman D."/>
            <person name="Young S."/>
            <person name="Zeng Q."/>
            <person name="Abouelleil A."/>
            <person name="Aftuck L."/>
            <person name="Bessette D."/>
            <person name="Brown A."/>
            <person name="FitzGerald M."/>
            <person name="Lui A."/>
            <person name="Macdonald J.P."/>
            <person name="Priest M."/>
            <person name="Orbach M.J."/>
            <person name="Galgiani J.N."/>
            <person name="Kirkland T.N."/>
            <person name="Cole G.T."/>
            <person name="Birren B.W."/>
            <person name="Henn M.R."/>
            <person name="Taylor J.W."/>
            <person name="Rounsley S.D."/>
        </authorList>
    </citation>
    <scope>NUCLEOTIDE SEQUENCE [LARGE SCALE GENOMIC DNA]</scope>
    <source>
        <strain evidence="8">RMSCC 3488</strain>
    </source>
</reference>
<sequence length="497" mass="52916">MATSQPPLRFTSHKHLAHRLVLATLTGRAVHISQIRSSSPTNPGLAPYEISFLRLLEAVTNGSHIEISYTGTILVYKPGLITGSAPGSGASGGVIKHELPAGCTRGISYFLIPVCLLAPFSKASFNILFTGPGVITSSTPTGDMSVDSVRTAILPLFSQFGIFNNIELRVLRRSNPDRNGKGGGGEVQLIFGHQVRLPKTLHLLNPGRIKSVRGVAYSTGVSGSNNARMIEVARGVLNPLVSDIYIFSDVSSAPLVPAPEKNNPNAKRKIGIGFGLSLVAESSTGCLYSADVASPPSGGQPPEDIGKQCAYQLLESISVGGCVSMAGAPTVLSLMAMGSEDVGRLQVGRDIISHEAIVQLARDLSQFGAAGWGVRDAPEENKSGDVIEMLGGRLRDPIRITKKLAIFFNRHRAGSSMRGTNPRHRHLNFALSFAKGLPNFVVNGLSVHSIVGIKIGVLAPIVSGTIITNISTSYNVRPRDLENITFRFPYPFRVDVT</sequence>
<evidence type="ECO:0000256" key="4">
    <source>
        <dbReference type="ARBA" id="ARBA00023242"/>
    </source>
</evidence>
<dbReference type="OrthoDB" id="1911237at2759"/>
<dbReference type="InterPro" id="IPR013791">
    <property type="entry name" value="RNA3'-term_phos_cycl_insert"/>
</dbReference>
<gene>
    <name evidence="7" type="ORF">CPAG_00677</name>
</gene>
<keyword evidence="3" id="KW-0690">Ribosome biogenesis</keyword>
<dbReference type="InterPro" id="IPR023797">
    <property type="entry name" value="RNA3'_phos_cyclase_dom"/>
</dbReference>
<feature type="domain" description="RNA 3'-terminal phosphate cyclase insert" evidence="6">
    <location>
        <begin position="205"/>
        <end position="318"/>
    </location>
</feature>
<dbReference type="NCBIfam" id="TIGR03400">
    <property type="entry name" value="18S_RNA_Rcl1p"/>
    <property type="match status" value="1"/>
</dbReference>
<dbReference type="VEuPathDB" id="FungiDB:CPAG_00677"/>
<keyword evidence="4" id="KW-0539">Nucleus</keyword>
<name>A0A0J6F4W6_COCPO</name>
<dbReference type="InterPro" id="IPR037136">
    <property type="entry name" value="RNA3'_phos_cyclase_dom_sf"/>
</dbReference>
<dbReference type="Proteomes" id="UP000054567">
    <property type="component" value="Unassembled WGS sequence"/>
</dbReference>
<dbReference type="PANTHER" id="PTHR11096:SF1">
    <property type="entry name" value="RNA 3'-TERMINAL PHOSPHATE CYCLASE-LIKE PROTEIN"/>
    <property type="match status" value="1"/>
</dbReference>
<accession>A0A0J6F4W6</accession>
<comment type="similarity">
    <text evidence="2">Belongs to the RNA 3'-terminal cyclase family. Type 2 subfamily.</text>
</comment>
<dbReference type="CDD" id="cd00875">
    <property type="entry name" value="RNA_Cyclase_Class_I"/>
    <property type="match status" value="1"/>
</dbReference>